<comment type="caution">
    <text evidence="1">The sequence shown here is derived from an EMBL/GenBank/DDBJ whole genome shotgun (WGS) entry which is preliminary data.</text>
</comment>
<evidence type="ECO:0000313" key="1">
    <source>
        <dbReference type="EMBL" id="NYE50215.1"/>
    </source>
</evidence>
<organism evidence="1 2">
    <name type="scientific">Spinactinospora alkalitolerans</name>
    <dbReference type="NCBI Taxonomy" id="687207"/>
    <lineage>
        <taxon>Bacteria</taxon>
        <taxon>Bacillati</taxon>
        <taxon>Actinomycetota</taxon>
        <taxon>Actinomycetes</taxon>
        <taxon>Streptosporangiales</taxon>
        <taxon>Nocardiopsidaceae</taxon>
        <taxon>Spinactinospora</taxon>
    </lineage>
</organism>
<dbReference type="AlphaFoldDB" id="A0A852U401"/>
<keyword evidence="2" id="KW-1185">Reference proteome</keyword>
<accession>A0A852U401</accession>
<name>A0A852U401_9ACTN</name>
<proteinExistence type="predicted"/>
<evidence type="ECO:0000313" key="2">
    <source>
        <dbReference type="Proteomes" id="UP000589036"/>
    </source>
</evidence>
<dbReference type="RefSeq" id="WP_179645731.1">
    <property type="nucleotide sequence ID" value="NZ_BAAAYY010000014.1"/>
</dbReference>
<dbReference type="Proteomes" id="UP000589036">
    <property type="component" value="Unassembled WGS sequence"/>
</dbReference>
<dbReference type="EMBL" id="JACCCC010000001">
    <property type="protein sequence ID" value="NYE50215.1"/>
    <property type="molecule type" value="Genomic_DNA"/>
</dbReference>
<gene>
    <name evidence="1" type="ORF">HDA32_005335</name>
</gene>
<reference evidence="1 2" key="1">
    <citation type="submission" date="2020-07" db="EMBL/GenBank/DDBJ databases">
        <title>Sequencing the genomes of 1000 actinobacteria strains.</title>
        <authorList>
            <person name="Klenk H.-P."/>
        </authorList>
    </citation>
    <scope>NUCLEOTIDE SEQUENCE [LARGE SCALE GENOMIC DNA]</scope>
    <source>
        <strain evidence="1 2">CXB654</strain>
    </source>
</reference>
<sequence length="147" mass="16354">MRVSLDLRLQGLDDNVHSVWNRSARPIEGFAGYNYTPTPPETIGAMFRFGAYDVPRVLNDFTGSPLSSVRVWEGLTGWYTAKTGVDNSLPLQAIGASPFGFVNYARLPGRAVPFLVNQLTRPSFHTFVRRRLKTNGMVALPLLCRPV</sequence>
<protein>
    <submittedName>
        <fullName evidence="1">Uncharacterized protein</fullName>
    </submittedName>
</protein>